<dbReference type="Proteomes" id="UP000233293">
    <property type="component" value="Unassembled WGS sequence"/>
</dbReference>
<protein>
    <recommendedName>
        <fullName evidence="1">Amidase domain-containing protein</fullName>
    </recommendedName>
</protein>
<dbReference type="InterPro" id="IPR000120">
    <property type="entry name" value="Amidase"/>
</dbReference>
<name>A0A2N3PYL9_9PROT</name>
<dbReference type="GO" id="GO:0003824">
    <property type="term" value="F:catalytic activity"/>
    <property type="evidence" value="ECO:0007669"/>
    <property type="project" value="InterPro"/>
</dbReference>
<feature type="domain" description="Amidase" evidence="1">
    <location>
        <begin position="27"/>
        <end position="451"/>
    </location>
</feature>
<dbReference type="EMBL" id="PIUM01000004">
    <property type="protein sequence ID" value="PKU25510.1"/>
    <property type="molecule type" value="Genomic_DNA"/>
</dbReference>
<proteinExistence type="predicted"/>
<dbReference type="OrthoDB" id="9811471at2"/>
<organism evidence="2 3">
    <name type="scientific">Telmatospirillum siberiense</name>
    <dbReference type="NCBI Taxonomy" id="382514"/>
    <lineage>
        <taxon>Bacteria</taxon>
        <taxon>Pseudomonadati</taxon>
        <taxon>Pseudomonadota</taxon>
        <taxon>Alphaproteobacteria</taxon>
        <taxon>Rhodospirillales</taxon>
        <taxon>Rhodospirillaceae</taxon>
        <taxon>Telmatospirillum</taxon>
    </lineage>
</organism>
<dbReference type="Pfam" id="PF01425">
    <property type="entry name" value="Amidase"/>
    <property type="match status" value="1"/>
</dbReference>
<evidence type="ECO:0000259" key="1">
    <source>
        <dbReference type="Pfam" id="PF01425"/>
    </source>
</evidence>
<reference evidence="3" key="1">
    <citation type="submission" date="2017-12" db="EMBL/GenBank/DDBJ databases">
        <title>Draft genome sequence of Telmatospirillum siberiense 26-4b1T, an acidotolerant peatland alphaproteobacterium potentially involved in sulfur cycling.</title>
        <authorList>
            <person name="Hausmann B."/>
            <person name="Pjevac P."/>
            <person name="Schreck K."/>
            <person name="Herbold C.W."/>
            <person name="Daims H."/>
            <person name="Wagner M."/>
            <person name="Pester M."/>
            <person name="Loy A."/>
        </authorList>
    </citation>
    <scope>NUCLEOTIDE SEQUENCE [LARGE SCALE GENOMIC DNA]</scope>
    <source>
        <strain evidence="3">26-4b1</strain>
    </source>
</reference>
<sequence length="473" mass="49581">MTETDLGMLPAYALAALLRKGDITALEATKAAIARAEAANPTLNAVVSLETDEALAAAEKADQARRSPHFQGGPLFGVPLAHKDMFNRTGRIASWGAKIRATAPASQDATVIARLRDAGAVQFASLNMAEFAFGITGHNYHIGHCRNPHDPARITGGSSSGSAAAVAAGIVPFALGSDTGGSIRVPASCCGIAGIRPTWGLISRSGAMPLAPSLDTIGPLARDVADLALVLSVLAGADPADATAHAPAADYRAAVAETPEGLRIGVDRTLWESIDPEIARLLDQALSVLLDAGAVEVSVTIPDLLELDRYAQLLQFGEASAFHAKWMRDRPEDYSDQVRARLQDGYAVSAVDYIQGLRARPLILNDWLTGPFDRADVLFLPSLGRGIPTLAETDVGGGEAMTKTIASLLRFTRPLSYLGLPCMALPTGKDANGMPNGFQLLGKPYAETTLLRLGGAYQARVGVPAPRLTGPLK</sequence>
<dbReference type="InterPro" id="IPR036928">
    <property type="entry name" value="AS_sf"/>
</dbReference>
<dbReference type="PROSITE" id="PS00571">
    <property type="entry name" value="AMIDASES"/>
    <property type="match status" value="1"/>
</dbReference>
<dbReference type="Gene3D" id="3.90.1300.10">
    <property type="entry name" value="Amidase signature (AS) domain"/>
    <property type="match status" value="1"/>
</dbReference>
<keyword evidence="3" id="KW-1185">Reference proteome</keyword>
<accession>A0A2N3PYL9</accession>
<dbReference type="InterPro" id="IPR023631">
    <property type="entry name" value="Amidase_dom"/>
</dbReference>
<evidence type="ECO:0000313" key="2">
    <source>
        <dbReference type="EMBL" id="PKU25510.1"/>
    </source>
</evidence>
<gene>
    <name evidence="2" type="ORF">CWS72_05440</name>
</gene>
<dbReference type="SUPFAM" id="SSF75304">
    <property type="entry name" value="Amidase signature (AS) enzymes"/>
    <property type="match status" value="1"/>
</dbReference>
<dbReference type="AlphaFoldDB" id="A0A2N3PYL9"/>
<dbReference type="PANTHER" id="PTHR11895">
    <property type="entry name" value="TRANSAMIDASE"/>
    <property type="match status" value="1"/>
</dbReference>
<comment type="caution">
    <text evidence="2">The sequence shown here is derived from an EMBL/GenBank/DDBJ whole genome shotgun (WGS) entry which is preliminary data.</text>
</comment>
<dbReference type="PANTHER" id="PTHR11895:SF176">
    <property type="entry name" value="AMIDASE AMID-RELATED"/>
    <property type="match status" value="1"/>
</dbReference>
<dbReference type="RefSeq" id="WP_101249565.1">
    <property type="nucleotide sequence ID" value="NZ_PIUM01000004.1"/>
</dbReference>
<dbReference type="InterPro" id="IPR020556">
    <property type="entry name" value="Amidase_CS"/>
</dbReference>
<evidence type="ECO:0000313" key="3">
    <source>
        <dbReference type="Proteomes" id="UP000233293"/>
    </source>
</evidence>